<keyword evidence="2" id="KW-1185">Reference proteome</keyword>
<sequence length="177" mass="18789">MSGRWMQGGSVSITGGFMPKRKGPWLVSLGLLLMVGPAFAGASECALSNLSGEGDLHSFLSRRAVEVIKLAAKGDQKLSALIDPSASFDLGSGDVGRPLGIGVDGARALAHEMNADTYRFVGWDAMSMPVDPCSRQKVEVEFIYSPGKQVSIVEFTFEAGRVVSAKGWMRSFETGGL</sequence>
<evidence type="ECO:0000313" key="2">
    <source>
        <dbReference type="Proteomes" id="UP000293025"/>
    </source>
</evidence>
<dbReference type="RefSeq" id="WP_131151353.1">
    <property type="nucleotide sequence ID" value="NZ_SIZZ01000001.1"/>
</dbReference>
<proteinExistence type="predicted"/>
<dbReference type="Proteomes" id="UP000293025">
    <property type="component" value="Unassembled WGS sequence"/>
</dbReference>
<evidence type="ECO:0008006" key="3">
    <source>
        <dbReference type="Google" id="ProtNLM"/>
    </source>
</evidence>
<gene>
    <name evidence="1" type="ORF">EYV96_10480</name>
</gene>
<organism evidence="1 2">
    <name type="scientific">Dyella terrae</name>
    <dbReference type="NCBI Taxonomy" id="522259"/>
    <lineage>
        <taxon>Bacteria</taxon>
        <taxon>Pseudomonadati</taxon>
        <taxon>Pseudomonadota</taxon>
        <taxon>Gammaproteobacteria</taxon>
        <taxon>Lysobacterales</taxon>
        <taxon>Rhodanobacteraceae</taxon>
        <taxon>Dyella</taxon>
    </lineage>
</organism>
<dbReference type="EMBL" id="SIZZ01000001">
    <property type="protein sequence ID" value="TBR40551.1"/>
    <property type="molecule type" value="Genomic_DNA"/>
</dbReference>
<protein>
    <recommendedName>
        <fullName evidence="3">Nuclear transport factor 2 family protein</fullName>
    </recommendedName>
</protein>
<name>A0ABY1YYI0_9GAMM</name>
<comment type="caution">
    <text evidence="1">The sequence shown here is derived from an EMBL/GenBank/DDBJ whole genome shotgun (WGS) entry which is preliminary data.</text>
</comment>
<accession>A0ABY1YYI0</accession>
<evidence type="ECO:0000313" key="1">
    <source>
        <dbReference type="EMBL" id="TBR40551.1"/>
    </source>
</evidence>
<reference evidence="1 2" key="1">
    <citation type="submission" date="2019-02" db="EMBL/GenBank/DDBJ databases">
        <title>Dyella amyloliquefaciens sp. nov., isolated from forest soil.</title>
        <authorList>
            <person name="Gao Z.-H."/>
            <person name="Qiu L.-H."/>
        </authorList>
    </citation>
    <scope>NUCLEOTIDE SEQUENCE [LARGE SCALE GENOMIC DNA]</scope>
    <source>
        <strain evidence="1 2">KACC 12748</strain>
    </source>
</reference>